<organism evidence="1 2">
    <name type="scientific">Pleurotus eryngii</name>
    <name type="common">Boletus of the steppes</name>
    <dbReference type="NCBI Taxonomy" id="5323"/>
    <lineage>
        <taxon>Eukaryota</taxon>
        <taxon>Fungi</taxon>
        <taxon>Dikarya</taxon>
        <taxon>Basidiomycota</taxon>
        <taxon>Agaricomycotina</taxon>
        <taxon>Agaricomycetes</taxon>
        <taxon>Agaricomycetidae</taxon>
        <taxon>Agaricales</taxon>
        <taxon>Pleurotineae</taxon>
        <taxon>Pleurotaceae</taxon>
        <taxon>Pleurotus</taxon>
    </lineage>
</organism>
<evidence type="ECO:0000313" key="2">
    <source>
        <dbReference type="Proteomes" id="UP000807025"/>
    </source>
</evidence>
<dbReference type="AlphaFoldDB" id="A0A9P5ZS43"/>
<comment type="caution">
    <text evidence="1">The sequence shown here is derived from an EMBL/GenBank/DDBJ whole genome shotgun (WGS) entry which is preliminary data.</text>
</comment>
<gene>
    <name evidence="1" type="ORF">BDN71DRAFT_1510907</name>
</gene>
<name>A0A9P5ZS43_PLEER</name>
<proteinExistence type="predicted"/>
<evidence type="ECO:0000313" key="1">
    <source>
        <dbReference type="EMBL" id="KAF9490816.1"/>
    </source>
</evidence>
<keyword evidence="2" id="KW-1185">Reference proteome</keyword>
<protein>
    <submittedName>
        <fullName evidence="1">Uncharacterized protein</fullName>
    </submittedName>
</protein>
<dbReference type="Proteomes" id="UP000807025">
    <property type="component" value="Unassembled WGS sequence"/>
</dbReference>
<dbReference type="EMBL" id="MU154632">
    <property type="protein sequence ID" value="KAF9490816.1"/>
    <property type="molecule type" value="Genomic_DNA"/>
</dbReference>
<reference evidence="1" key="1">
    <citation type="submission" date="2020-11" db="EMBL/GenBank/DDBJ databases">
        <authorList>
            <consortium name="DOE Joint Genome Institute"/>
            <person name="Ahrendt S."/>
            <person name="Riley R."/>
            <person name="Andreopoulos W."/>
            <person name="Labutti K."/>
            <person name="Pangilinan J."/>
            <person name="Ruiz-Duenas F.J."/>
            <person name="Barrasa J.M."/>
            <person name="Sanchez-Garcia M."/>
            <person name="Camarero S."/>
            <person name="Miyauchi S."/>
            <person name="Serrano A."/>
            <person name="Linde D."/>
            <person name="Babiker R."/>
            <person name="Drula E."/>
            <person name="Ayuso-Fernandez I."/>
            <person name="Pacheco R."/>
            <person name="Padilla G."/>
            <person name="Ferreira P."/>
            <person name="Barriuso J."/>
            <person name="Kellner H."/>
            <person name="Castanera R."/>
            <person name="Alfaro M."/>
            <person name="Ramirez L."/>
            <person name="Pisabarro A.G."/>
            <person name="Kuo A."/>
            <person name="Tritt A."/>
            <person name="Lipzen A."/>
            <person name="He G."/>
            <person name="Yan M."/>
            <person name="Ng V."/>
            <person name="Cullen D."/>
            <person name="Martin F."/>
            <person name="Rosso M.-N."/>
            <person name="Henrissat B."/>
            <person name="Hibbett D."/>
            <person name="Martinez A.T."/>
            <person name="Grigoriev I.V."/>
        </authorList>
    </citation>
    <scope>NUCLEOTIDE SEQUENCE</scope>
    <source>
        <strain evidence="1">ATCC 90797</strain>
    </source>
</reference>
<accession>A0A9P5ZS43</accession>
<sequence>MILDELSLVQMPTLKDLAIIMEPHLKEHIEPIEPLRGQTFFKNLVHLPLKSIRLFTKENPVIASQISSILDHNSECPCPCLSPCAFLTHPSNPAQRLEAITFDNPDMTKSISSNYPALMVLILHVIAPDSGSSLLLSGLELPYLQELQLSMKGTFDTNAFWGGQFSSPQLRQLTVVSALTEHMGVHRLRLLVP</sequence>